<dbReference type="EMBL" id="JAPESX010000243">
    <property type="protein sequence ID" value="KAJ8122377.1"/>
    <property type="molecule type" value="Genomic_DNA"/>
</dbReference>
<name>A0ACC2J4F4_9PEZI</name>
<keyword evidence="2" id="KW-1185">Reference proteome</keyword>
<proteinExistence type="predicted"/>
<evidence type="ECO:0000313" key="2">
    <source>
        <dbReference type="Proteomes" id="UP001153334"/>
    </source>
</evidence>
<protein>
    <submittedName>
        <fullName evidence="1">Uncharacterized protein</fullName>
    </submittedName>
</protein>
<organism evidence="1 2">
    <name type="scientific">Nemania bipapillata</name>
    <dbReference type="NCBI Taxonomy" id="110536"/>
    <lineage>
        <taxon>Eukaryota</taxon>
        <taxon>Fungi</taxon>
        <taxon>Dikarya</taxon>
        <taxon>Ascomycota</taxon>
        <taxon>Pezizomycotina</taxon>
        <taxon>Sordariomycetes</taxon>
        <taxon>Xylariomycetidae</taxon>
        <taxon>Xylariales</taxon>
        <taxon>Xylariaceae</taxon>
        <taxon>Nemania</taxon>
    </lineage>
</organism>
<evidence type="ECO:0000313" key="1">
    <source>
        <dbReference type="EMBL" id="KAJ8122377.1"/>
    </source>
</evidence>
<gene>
    <name evidence="1" type="ORF">ONZ43_g1414</name>
</gene>
<comment type="caution">
    <text evidence="1">The sequence shown here is derived from an EMBL/GenBank/DDBJ whole genome shotgun (WGS) entry which is preliminary data.</text>
</comment>
<accession>A0ACC2J4F4</accession>
<sequence>MSLNGLDDVKVKEAHEAANGEPGGWFLLKYMSRDEIDILDTGNGGITDIRSAIARYEEPSPLYGFLRYRRRSVIIKYIPEDCSRLLQARAAVHYNAICDQFAHNTTFEISDAKDLKDSKLSAACSLHAASGSSSSSSSSLRRRRLNEIAEEEEEEERERKRQSVVNEETRPASSIYSDSPALDSSPEPPVVLDRQQITNPPETTFASTKNVPEFTGAEVPVSPSKSEFGRRLSSQSARPEVYSSASYYQGRKVKLGPRPSMDAHKRPSTAENFRPIAALPAGLKFFKGSKKDKSKEEGRSEQPSYALPATAPSSGLLPQSMDDQLPPRPATSSGTSIKSTTPSIAPAREGKLTPEKARLMKAMRLREKKMQDAKSELLSPTKYKPPVDNVADPASNTEPETPLSTQSDDNTSTALNANASAVSPISTMRPELHPRDIVLDSHPSSPGASSSTCIGDSTKASSLSDLTDETIQPYKELAHDMGEVVVETTDTTEETGLQGNISGTEKTSMTNPAYTSQSKTVGSDVSNDKFAQALEEFAQIPRSDTNNSQLPGHMIRNSIEPNDFALATDLGTILHDDKSLDIQTSELSSNLRESGKAAPSITVLPQVDNRSGISFEDNYNASKVQLGIPQSKFASNETKSPSSPISPTTPDLKSRFSRKPLTVSAVSALPVPNETVRTLSTAKYEPPKPDVPLKTGPDILLGSSPKPSKHKGIVDPIFTDLPPKGVSQPDLSDPLDDDALMDELQTATVQEAKPMLVSKSPITPVFPNSSSPPRKDGRVPRAASNPMRGSLLMPVDMSQVNTPRSVSSGAAFLNNLSRNPSTASIQSKKGNVGSSISQRIKALEALSGNPNEDRPRPTTPSSTFFTVRKQTTREPSKSPSVVDRANTITHHTPTPEGSREPTPEAPNSMRERSGSVASRLTMFEGQNAPRGRPESIQVTARIIRGATSPFTNLTNVSRKFGDAAPAEFRQSTLLVDVHRAQSAKPQPLSDRPPVIERPKTSVSEVQEQQLASESAEKQARRRSSLSLMKNFIKEHTPLSNKSTENLGATSPRAPPLKSPSQPPSTHQTSASFVRRLSTSSRRSSFNHEGDNASMSGATRSSSRVSDNGSTEDDKSLSDKKSKNRASRFMRRLSNSFGGARKSGSASISPTVTEEDADQLEKAPVLTQQQVTSPTIVAFMGDVNVQFPDNLLWKRRSMCLDAQGFLLLSTIQGGAKKGKDSAGTKRFHLGDFRKPYIPDVEIQELPNSVLLDFLEGSSLQIACGDRGEQQKILHILQEAHQSHAAGRN</sequence>
<reference evidence="1" key="1">
    <citation type="submission" date="2022-11" db="EMBL/GenBank/DDBJ databases">
        <title>Genome Sequence of Nemania bipapillata.</title>
        <authorList>
            <person name="Buettner E."/>
        </authorList>
    </citation>
    <scope>NUCLEOTIDE SEQUENCE</scope>
    <source>
        <strain evidence="1">CP14</strain>
    </source>
</reference>
<dbReference type="Proteomes" id="UP001153334">
    <property type="component" value="Unassembled WGS sequence"/>
</dbReference>